<evidence type="ECO:0000313" key="7">
    <source>
        <dbReference type="Proteomes" id="UP000562124"/>
    </source>
</evidence>
<proteinExistence type="predicted"/>
<keyword evidence="2" id="KW-0288">FMN</keyword>
<dbReference type="EMBL" id="JABCJJ010000004">
    <property type="protein sequence ID" value="NMR19444.1"/>
    <property type="molecule type" value="Genomic_DNA"/>
</dbReference>
<dbReference type="InterPro" id="IPR050172">
    <property type="entry name" value="SsuD_RutA_monooxygenase"/>
</dbReference>
<dbReference type="SUPFAM" id="SSF51679">
    <property type="entry name" value="Bacterial luciferase-like"/>
    <property type="match status" value="1"/>
</dbReference>
<dbReference type="Gene3D" id="3.20.20.30">
    <property type="entry name" value="Luciferase-like domain"/>
    <property type="match status" value="1"/>
</dbReference>
<protein>
    <submittedName>
        <fullName evidence="6">LLM class flavin-dependent oxidoreductase</fullName>
    </submittedName>
</protein>
<dbReference type="GO" id="GO:0008726">
    <property type="term" value="F:alkanesulfonate monooxygenase activity"/>
    <property type="evidence" value="ECO:0007669"/>
    <property type="project" value="TreeGrafter"/>
</dbReference>
<sequence>MKFGFVASCGSTRQILEMAVEAEHAGWDGFFTWDGISVGPYDTYDPWALLGALAVRTRTIMLGAMVFSLPRRKPWEVARQSVTVDRLSGGRLILPVALGAVDDGGYSRVSGEATDVRTRAELLDDALAILDLAWSGEAFSYRGFHHEVQDLVFRPTPVQRPIPVWVVGSWPAPRSMRRAVCRQGIIPTGLGDLATPVGVDELRALVAWVGERRRRTDGPFDVVVEGVLPADDAEARDRVGRLADAGATWWIEPRWDVVHETPQSLLERIRQGPPRIA</sequence>
<accession>A0A7Y0LX63</accession>
<name>A0A7Y0LX63_CELFI</name>
<keyword evidence="3" id="KW-0560">Oxidoreductase</keyword>
<evidence type="ECO:0000256" key="4">
    <source>
        <dbReference type="ARBA" id="ARBA00023033"/>
    </source>
</evidence>
<evidence type="ECO:0000256" key="3">
    <source>
        <dbReference type="ARBA" id="ARBA00023002"/>
    </source>
</evidence>
<gene>
    <name evidence="6" type="ORF">HIR71_04275</name>
</gene>
<keyword evidence="1" id="KW-0285">Flavoprotein</keyword>
<reference evidence="6 7" key="1">
    <citation type="submission" date="2020-04" db="EMBL/GenBank/DDBJ databases">
        <title>Sequencing and Assembly of C. fimi.</title>
        <authorList>
            <person name="Ramsey A.R."/>
        </authorList>
    </citation>
    <scope>NUCLEOTIDE SEQUENCE [LARGE SCALE GENOMIC DNA]</scope>
    <source>
        <strain evidence="6 7">SB</strain>
    </source>
</reference>
<dbReference type="PANTHER" id="PTHR42847">
    <property type="entry name" value="ALKANESULFONATE MONOOXYGENASE"/>
    <property type="match status" value="1"/>
</dbReference>
<keyword evidence="4" id="KW-0503">Monooxygenase</keyword>
<dbReference type="InterPro" id="IPR036661">
    <property type="entry name" value="Luciferase-like_sf"/>
</dbReference>
<dbReference type="RefSeq" id="WP_169323748.1">
    <property type="nucleotide sequence ID" value="NZ_JABCJJ010000004.1"/>
</dbReference>
<evidence type="ECO:0000313" key="6">
    <source>
        <dbReference type="EMBL" id="NMR19444.1"/>
    </source>
</evidence>
<evidence type="ECO:0000259" key="5">
    <source>
        <dbReference type="Pfam" id="PF00296"/>
    </source>
</evidence>
<evidence type="ECO:0000256" key="2">
    <source>
        <dbReference type="ARBA" id="ARBA00022643"/>
    </source>
</evidence>
<dbReference type="Pfam" id="PF00296">
    <property type="entry name" value="Bac_luciferase"/>
    <property type="match status" value="1"/>
</dbReference>
<evidence type="ECO:0000256" key="1">
    <source>
        <dbReference type="ARBA" id="ARBA00022630"/>
    </source>
</evidence>
<dbReference type="Proteomes" id="UP000562124">
    <property type="component" value="Unassembled WGS sequence"/>
</dbReference>
<dbReference type="GO" id="GO:0046306">
    <property type="term" value="P:alkanesulfonate catabolic process"/>
    <property type="evidence" value="ECO:0007669"/>
    <property type="project" value="TreeGrafter"/>
</dbReference>
<dbReference type="AlphaFoldDB" id="A0A7Y0LX63"/>
<dbReference type="InterPro" id="IPR011251">
    <property type="entry name" value="Luciferase-like_dom"/>
</dbReference>
<organism evidence="6 7">
    <name type="scientific">Cellulomonas fimi</name>
    <dbReference type="NCBI Taxonomy" id="1708"/>
    <lineage>
        <taxon>Bacteria</taxon>
        <taxon>Bacillati</taxon>
        <taxon>Actinomycetota</taxon>
        <taxon>Actinomycetes</taxon>
        <taxon>Micrococcales</taxon>
        <taxon>Cellulomonadaceae</taxon>
        <taxon>Cellulomonas</taxon>
    </lineage>
</organism>
<feature type="domain" description="Luciferase-like" evidence="5">
    <location>
        <begin position="11"/>
        <end position="239"/>
    </location>
</feature>
<comment type="caution">
    <text evidence="6">The sequence shown here is derived from an EMBL/GenBank/DDBJ whole genome shotgun (WGS) entry which is preliminary data.</text>
</comment>
<dbReference type="PANTHER" id="PTHR42847:SF4">
    <property type="entry name" value="ALKANESULFONATE MONOOXYGENASE-RELATED"/>
    <property type="match status" value="1"/>
</dbReference>
<keyword evidence="7" id="KW-1185">Reference proteome</keyword>